<name>A0A7T8QUS0_CALRO</name>
<dbReference type="AlphaFoldDB" id="A0A7T8QUS0"/>
<proteinExistence type="predicted"/>
<dbReference type="EMBL" id="CP045890">
    <property type="protein sequence ID" value="QQP55803.1"/>
    <property type="molecule type" value="Genomic_DNA"/>
</dbReference>
<organism evidence="1 2">
    <name type="scientific">Caligus rogercresseyi</name>
    <name type="common">Sea louse</name>
    <dbReference type="NCBI Taxonomy" id="217165"/>
    <lineage>
        <taxon>Eukaryota</taxon>
        <taxon>Metazoa</taxon>
        <taxon>Ecdysozoa</taxon>
        <taxon>Arthropoda</taxon>
        <taxon>Crustacea</taxon>
        <taxon>Multicrustacea</taxon>
        <taxon>Hexanauplia</taxon>
        <taxon>Copepoda</taxon>
        <taxon>Siphonostomatoida</taxon>
        <taxon>Caligidae</taxon>
        <taxon>Caligus</taxon>
    </lineage>
</organism>
<gene>
    <name evidence="1" type="ORF">FKW44_000251</name>
</gene>
<reference evidence="2" key="1">
    <citation type="submission" date="2021-01" db="EMBL/GenBank/DDBJ databases">
        <title>Caligus Genome Assembly.</title>
        <authorList>
            <person name="Gallardo-Escarate C."/>
        </authorList>
    </citation>
    <scope>NUCLEOTIDE SEQUENCE [LARGE SCALE GENOMIC DNA]</scope>
</reference>
<evidence type="ECO:0000313" key="1">
    <source>
        <dbReference type="EMBL" id="QQP55803.1"/>
    </source>
</evidence>
<evidence type="ECO:0000313" key="2">
    <source>
        <dbReference type="Proteomes" id="UP000595437"/>
    </source>
</evidence>
<accession>A0A7T8QUS0</accession>
<keyword evidence="2" id="KW-1185">Reference proteome</keyword>
<protein>
    <submittedName>
        <fullName evidence="1">Uncharacterized protein</fullName>
    </submittedName>
</protein>
<dbReference type="Proteomes" id="UP000595437">
    <property type="component" value="Chromosome 1"/>
</dbReference>
<sequence>MEETSTASLGLDDLPIWSKRQRLWPPYGQWPKIGTEQYLEVMKDVVKPCMDSTTLMAIMYGNRTPHLPIKPRKLTRGVRAS</sequence>